<name>A0A0N7M2E6_9RHOB</name>
<gene>
    <name evidence="1" type="ORF">TM5383_03134</name>
</gene>
<accession>A0A0N7M2E6</accession>
<protein>
    <submittedName>
        <fullName evidence="1">Uncharacterized protein</fullName>
    </submittedName>
</protein>
<keyword evidence="2" id="KW-1185">Reference proteome</keyword>
<dbReference type="EMBL" id="CYSF01000018">
    <property type="protein sequence ID" value="CUH85891.1"/>
    <property type="molecule type" value="Genomic_DNA"/>
</dbReference>
<organism evidence="1 2">
    <name type="scientific">Thalassovita mediterranea</name>
    <dbReference type="NCBI Taxonomy" id="340021"/>
    <lineage>
        <taxon>Bacteria</taxon>
        <taxon>Pseudomonadati</taxon>
        <taxon>Pseudomonadota</taxon>
        <taxon>Alphaproteobacteria</taxon>
        <taxon>Rhodobacterales</taxon>
        <taxon>Roseobacteraceae</taxon>
        <taxon>Thalassovita</taxon>
    </lineage>
</organism>
<dbReference type="AlphaFoldDB" id="A0A0N7M2E6"/>
<reference evidence="1 2" key="1">
    <citation type="submission" date="2015-09" db="EMBL/GenBank/DDBJ databases">
        <authorList>
            <consortium name="Swine Surveillance"/>
        </authorList>
    </citation>
    <scope>NUCLEOTIDE SEQUENCE [LARGE SCALE GENOMIC DNA]</scope>
    <source>
        <strain evidence="1 2">CECT 8383</strain>
    </source>
</reference>
<dbReference type="STRING" id="340021.TM5383_03134"/>
<evidence type="ECO:0000313" key="2">
    <source>
        <dbReference type="Proteomes" id="UP000051681"/>
    </source>
</evidence>
<sequence>MGCSATEVTQPWRAVKVYAPHNGLTGGTVPVSHRANSLIFKGCGARQTFPHKSHTEFAK</sequence>
<evidence type="ECO:0000313" key="1">
    <source>
        <dbReference type="EMBL" id="CUH85891.1"/>
    </source>
</evidence>
<dbReference type="Proteomes" id="UP000051681">
    <property type="component" value="Unassembled WGS sequence"/>
</dbReference>
<proteinExistence type="predicted"/>